<protein>
    <recommendedName>
        <fullName evidence="3">DUF4815 domain-containing protein</fullName>
    </recommendedName>
</protein>
<evidence type="ECO:0000313" key="1">
    <source>
        <dbReference type="EMBL" id="MFC3002890.1"/>
    </source>
</evidence>
<organism evidence="1 2">
    <name type="scientific">Falsiroseomonas tokyonensis</name>
    <dbReference type="NCBI Taxonomy" id="430521"/>
    <lineage>
        <taxon>Bacteria</taxon>
        <taxon>Pseudomonadati</taxon>
        <taxon>Pseudomonadota</taxon>
        <taxon>Alphaproteobacteria</taxon>
        <taxon>Acetobacterales</taxon>
        <taxon>Roseomonadaceae</taxon>
        <taxon>Falsiroseomonas</taxon>
    </lineage>
</organism>
<proteinExistence type="predicted"/>
<gene>
    <name evidence="1" type="ORF">ACFOD3_23530</name>
</gene>
<sequence length="523" mass="56055">MLDSGIFPYGLYPEASLPAAYEAEQFTALVRLATAAYHSDQADLPASTVWPPRILSGIEIAQDVVGGLGLGGVVALTASEITVADGDNWSADMARYGTADGREIEIRVAEVLDPRASDYGTPLRDTALVWRGPVARVDRLAGRKARVALGDATDRLSALLQSTRYTGTGGLQGSEALKDRPMPVCLGRRFNIQPVYLGIVDIGDGLLPTYQTHWRGIVGHNVVRMRGVTQTKVVSTPGVSEWRDYPALGLFQLGSDPDGTVTCDVSGEASAYPDSIAAVLWHMVSALGPQMTDDDRDSVSWQFAEADLPGLVGFYQPAQDITTLAAVQRILSSCGAVLSGDRGGKLRLFDPFTATTDIQFDIAALNVVQEPEPVPLPDQLAPAPREVKVDWGQNDAPIPDLGTAADATLRQRLADTTAPVASYASNLVTQRVARERALRLPGAYYDLVDAQARAERIGTWLEGGARAVRVMTDRYLGQINLGDYGRVTYPGYGLDTGFAGVVVGLREYVERRRVEIVIVGAGG</sequence>
<dbReference type="Proteomes" id="UP001595420">
    <property type="component" value="Unassembled WGS sequence"/>
</dbReference>
<keyword evidence="2" id="KW-1185">Reference proteome</keyword>
<evidence type="ECO:0008006" key="3">
    <source>
        <dbReference type="Google" id="ProtNLM"/>
    </source>
</evidence>
<dbReference type="EMBL" id="JBHRSB010000008">
    <property type="protein sequence ID" value="MFC3002890.1"/>
    <property type="molecule type" value="Genomic_DNA"/>
</dbReference>
<evidence type="ECO:0000313" key="2">
    <source>
        <dbReference type="Proteomes" id="UP001595420"/>
    </source>
</evidence>
<dbReference type="RefSeq" id="WP_216839126.1">
    <property type="nucleotide sequence ID" value="NZ_JAFNJS010000008.1"/>
</dbReference>
<reference evidence="2" key="1">
    <citation type="journal article" date="2019" name="Int. J. Syst. Evol. Microbiol.">
        <title>The Global Catalogue of Microorganisms (GCM) 10K type strain sequencing project: providing services to taxonomists for standard genome sequencing and annotation.</title>
        <authorList>
            <consortium name="The Broad Institute Genomics Platform"/>
            <consortium name="The Broad Institute Genome Sequencing Center for Infectious Disease"/>
            <person name="Wu L."/>
            <person name="Ma J."/>
        </authorList>
    </citation>
    <scope>NUCLEOTIDE SEQUENCE [LARGE SCALE GENOMIC DNA]</scope>
    <source>
        <strain evidence="2">CGMCC 1.16855</strain>
    </source>
</reference>
<name>A0ABV7C3D0_9PROT</name>
<comment type="caution">
    <text evidence="1">The sequence shown here is derived from an EMBL/GenBank/DDBJ whole genome shotgun (WGS) entry which is preliminary data.</text>
</comment>
<accession>A0ABV7C3D0</accession>